<dbReference type="InterPro" id="IPR043130">
    <property type="entry name" value="CDP-OH_PTrfase_TM_dom"/>
</dbReference>
<keyword evidence="3" id="KW-0812">Transmembrane</keyword>
<keyword evidence="3" id="KW-0472">Membrane</keyword>
<protein>
    <recommendedName>
        <fullName evidence="6">CDP-alcohol phosphatidyltransferase</fullName>
    </recommendedName>
</protein>
<organism evidence="4 5">
    <name type="scientific">Candidatus Buchananbacteria bacterium RBG_13_39_9</name>
    <dbReference type="NCBI Taxonomy" id="1797531"/>
    <lineage>
        <taxon>Bacteria</taxon>
        <taxon>Candidatus Buchananiibacteriota</taxon>
    </lineage>
</organism>
<feature type="transmembrane region" description="Helical" evidence="3">
    <location>
        <begin position="75"/>
        <end position="92"/>
    </location>
</feature>
<feature type="transmembrane region" description="Helical" evidence="3">
    <location>
        <begin position="189"/>
        <end position="209"/>
    </location>
</feature>
<gene>
    <name evidence="4" type="ORF">A2Y67_03610</name>
</gene>
<dbReference type="Proteomes" id="UP000176260">
    <property type="component" value="Unassembled WGS sequence"/>
</dbReference>
<name>A0A1G1XS25_9BACT</name>
<dbReference type="InterPro" id="IPR000462">
    <property type="entry name" value="CDP-OH_P_trans"/>
</dbReference>
<dbReference type="InterPro" id="IPR048254">
    <property type="entry name" value="CDP_ALCOHOL_P_TRANSF_CS"/>
</dbReference>
<evidence type="ECO:0000256" key="3">
    <source>
        <dbReference type="SAM" id="Phobius"/>
    </source>
</evidence>
<dbReference type="GO" id="GO:0016020">
    <property type="term" value="C:membrane"/>
    <property type="evidence" value="ECO:0007669"/>
    <property type="project" value="InterPro"/>
</dbReference>
<comment type="similarity">
    <text evidence="2">Belongs to the CDP-alcohol phosphatidyltransferase class-I family.</text>
</comment>
<feature type="transmembrane region" description="Helical" evidence="3">
    <location>
        <begin position="52"/>
        <end position="69"/>
    </location>
</feature>
<accession>A0A1G1XS25</accession>
<dbReference type="AlphaFoldDB" id="A0A1G1XS25"/>
<dbReference type="EMBL" id="MHIA01000006">
    <property type="protein sequence ID" value="OGY42791.1"/>
    <property type="molecule type" value="Genomic_DNA"/>
</dbReference>
<keyword evidence="3" id="KW-1133">Transmembrane helix</keyword>
<evidence type="ECO:0000313" key="4">
    <source>
        <dbReference type="EMBL" id="OGY42791.1"/>
    </source>
</evidence>
<dbReference type="GO" id="GO:0008654">
    <property type="term" value="P:phospholipid biosynthetic process"/>
    <property type="evidence" value="ECO:0007669"/>
    <property type="project" value="InterPro"/>
</dbReference>
<dbReference type="Gene3D" id="1.20.120.1760">
    <property type="match status" value="1"/>
</dbReference>
<reference evidence="4 5" key="1">
    <citation type="journal article" date="2016" name="Nat. Commun.">
        <title>Thousands of microbial genomes shed light on interconnected biogeochemical processes in an aquifer system.</title>
        <authorList>
            <person name="Anantharaman K."/>
            <person name="Brown C.T."/>
            <person name="Hug L.A."/>
            <person name="Sharon I."/>
            <person name="Castelle C.J."/>
            <person name="Probst A.J."/>
            <person name="Thomas B.C."/>
            <person name="Singh A."/>
            <person name="Wilkins M.J."/>
            <person name="Karaoz U."/>
            <person name="Brodie E.L."/>
            <person name="Williams K.H."/>
            <person name="Hubbard S.S."/>
            <person name="Banfield J.F."/>
        </authorList>
    </citation>
    <scope>NUCLEOTIDE SEQUENCE [LARGE SCALE GENOMIC DNA]</scope>
</reference>
<evidence type="ECO:0000256" key="1">
    <source>
        <dbReference type="ARBA" id="ARBA00022679"/>
    </source>
</evidence>
<comment type="caution">
    <text evidence="4">The sequence shown here is derived from an EMBL/GenBank/DDBJ whole genome shotgun (WGS) entry which is preliminary data.</text>
</comment>
<evidence type="ECO:0000313" key="5">
    <source>
        <dbReference type="Proteomes" id="UP000176260"/>
    </source>
</evidence>
<dbReference type="Pfam" id="PF01066">
    <property type="entry name" value="CDP-OH_P_transf"/>
    <property type="match status" value="1"/>
</dbReference>
<evidence type="ECO:0000256" key="2">
    <source>
        <dbReference type="RuleBase" id="RU003750"/>
    </source>
</evidence>
<evidence type="ECO:0008006" key="6">
    <source>
        <dbReference type="Google" id="ProtNLM"/>
    </source>
</evidence>
<sequence>MTQGWQFAPVKYMILNDWYEQYKKFSIGWRSKYFQPVLKLLADLKITPDQITFFRLIFLVPVIYYFYWLNLRGVLIFYLIFWFLDLFDGALARYLRAENDKGRFLDTIIDNFAYGVLIVGFISMDIAWGWLLAFNILAEISVQVLAIIQKQRTKPSDWLIKAEANLPYFKTISHLTLIFYLLGHNYINSVFLCLNFGLVLTFFYYLWLIKQE</sequence>
<dbReference type="PROSITE" id="PS00379">
    <property type="entry name" value="CDP_ALCOHOL_P_TRANSF"/>
    <property type="match status" value="1"/>
</dbReference>
<proteinExistence type="inferred from homology"/>
<dbReference type="GO" id="GO:0016780">
    <property type="term" value="F:phosphotransferase activity, for other substituted phosphate groups"/>
    <property type="evidence" value="ECO:0007669"/>
    <property type="project" value="InterPro"/>
</dbReference>
<keyword evidence="1 2" id="KW-0808">Transferase</keyword>